<comment type="similarity">
    <text evidence="7">In the C-terminal section; belongs to the TrpF family.</text>
</comment>
<dbReference type="EC" id="5.3.1.24" evidence="17"/>
<comment type="function">
    <text evidence="15">Bifunctional enzyme that catalyzes two sequential steps of tryptophan biosynthetic pathway. The first reaction is catalyzed by the isomerase, coded by the TrpF domain; the second reaction is catalyzed by the synthase, coded by the TrpC domain.</text>
</comment>
<evidence type="ECO:0000256" key="10">
    <source>
        <dbReference type="ARBA" id="ARBA00022822"/>
    </source>
</evidence>
<dbReference type="InterPro" id="IPR045186">
    <property type="entry name" value="Indole-3-glycerol_P_synth"/>
</dbReference>
<dbReference type="RefSeq" id="WP_115152370.1">
    <property type="nucleotide sequence ID" value="NZ_UGPP01000001.1"/>
</dbReference>
<gene>
    <name evidence="16 20" type="primary">trpC</name>
    <name evidence="17" type="synonym">trpF</name>
    <name evidence="20" type="ORF">NCTC10571_02555</name>
</gene>
<comment type="similarity">
    <text evidence="5">In the N-terminal section; belongs to the TrpC family.</text>
</comment>
<dbReference type="Proteomes" id="UP000255234">
    <property type="component" value="Unassembled WGS sequence"/>
</dbReference>
<dbReference type="AlphaFoldDB" id="A0A378NVG3"/>
<evidence type="ECO:0000256" key="4">
    <source>
        <dbReference type="ARBA" id="ARBA00004696"/>
    </source>
</evidence>
<comment type="pathway">
    <text evidence="3 17">Amino-acid biosynthesis; L-tryptophan biosynthesis; L-tryptophan from chorismate: step 3/5.</text>
</comment>
<evidence type="ECO:0000313" key="20">
    <source>
        <dbReference type="EMBL" id="STY72362.1"/>
    </source>
</evidence>
<dbReference type="Gene3D" id="3.20.20.70">
    <property type="entry name" value="Aldolase class I"/>
    <property type="match status" value="2"/>
</dbReference>
<dbReference type="CDD" id="cd00331">
    <property type="entry name" value="IGPS"/>
    <property type="match status" value="1"/>
</dbReference>
<evidence type="ECO:0000256" key="2">
    <source>
        <dbReference type="ARBA" id="ARBA00001633"/>
    </source>
</evidence>
<dbReference type="Pfam" id="PF00697">
    <property type="entry name" value="PRAI"/>
    <property type="match status" value="1"/>
</dbReference>
<evidence type="ECO:0000256" key="6">
    <source>
        <dbReference type="ARBA" id="ARBA00008737"/>
    </source>
</evidence>
<dbReference type="EC" id="4.1.1.48" evidence="16"/>
<evidence type="ECO:0000256" key="14">
    <source>
        <dbReference type="ARBA" id="ARBA00023268"/>
    </source>
</evidence>
<dbReference type="PANTHER" id="PTHR22854">
    <property type="entry name" value="TRYPTOPHAN BIOSYNTHESIS PROTEIN"/>
    <property type="match status" value="1"/>
</dbReference>
<dbReference type="NCBIfam" id="NF006945">
    <property type="entry name" value="PRK09427.1"/>
    <property type="match status" value="1"/>
</dbReference>
<keyword evidence="9 16" id="KW-0210">Decarboxylase</keyword>
<keyword evidence="11 16" id="KW-0057">Aromatic amino acid biosynthesis</keyword>
<comment type="similarity">
    <text evidence="17">Belongs to the TrpF family.</text>
</comment>
<comment type="pathway">
    <text evidence="4 16">Amino-acid biosynthesis; L-tryptophan biosynthesis; L-tryptophan from chorismate: step 4/5.</text>
</comment>
<evidence type="ECO:0000313" key="21">
    <source>
        <dbReference type="Proteomes" id="UP000255234"/>
    </source>
</evidence>
<evidence type="ECO:0000256" key="11">
    <source>
        <dbReference type="ARBA" id="ARBA00023141"/>
    </source>
</evidence>
<reference evidence="20 21" key="1">
    <citation type="submission" date="2018-06" db="EMBL/GenBank/DDBJ databases">
        <authorList>
            <consortium name="Pathogen Informatics"/>
            <person name="Doyle S."/>
        </authorList>
    </citation>
    <scope>NUCLEOTIDE SEQUENCE [LARGE SCALE GENOMIC DNA]</scope>
    <source>
        <strain evidence="20 21">NCTC10571</strain>
    </source>
</reference>
<keyword evidence="8 16" id="KW-0028">Amino-acid biosynthesis</keyword>
<sequence length="465" mass="52637">MILDEIVEKRKINIAKQKQIKSLAMLKQEAEALPRNRDFPLEKALMKQDINFICEVKKASPSKGIIAQDFPYLTIAKEYELAGASAISVLTEPDYFLGEDKYLQEIAQNVSIPVLCKDFIIDEYQIYKAKILGASAILLICAILDDETLKRFFTLAEKLGLSYLVEAHDENEIKRALKIQARIIGVNNRNLKDFTVDVENSLKLRSLVPENVIFVSESGIKTKDDIEKLRVHQMQAVLIGETFMRAKDKVLALNELYGKKISPKVKFCGMKTIEDIAIINRYTPDYVGFIFAESKRQVSMQTASDLAKNLDEKIKKVGVFVNAPLTQIEEIAQKVPLDIIQLHGDEDNEFIKVLKNKLDLPIWQAIKVKDIVDIERAKQSIADMILFDVYVKDSAGGTGKSFNWDLLKDFTGEFILAGGINKQNIIRAIRTIKPYIVDISSGIEKDNHKDENEIKTISELLRKVG</sequence>
<evidence type="ECO:0000259" key="19">
    <source>
        <dbReference type="Pfam" id="PF00697"/>
    </source>
</evidence>
<dbReference type="UniPathway" id="UPA00035">
    <property type="reaction ID" value="UER00042"/>
</dbReference>
<dbReference type="HAMAP" id="MF_00134_B">
    <property type="entry name" value="IGPS_B"/>
    <property type="match status" value="1"/>
</dbReference>
<evidence type="ECO:0000256" key="13">
    <source>
        <dbReference type="ARBA" id="ARBA00023239"/>
    </source>
</evidence>
<keyword evidence="12 17" id="KW-0413">Isomerase</keyword>
<dbReference type="HAMAP" id="MF_00135">
    <property type="entry name" value="PRAI"/>
    <property type="match status" value="1"/>
</dbReference>
<dbReference type="FunFam" id="3.20.20.70:FF:000024">
    <property type="entry name" value="Indole-3-glycerol phosphate synthase"/>
    <property type="match status" value="1"/>
</dbReference>
<dbReference type="InterPro" id="IPR013785">
    <property type="entry name" value="Aldolase_TIM"/>
</dbReference>
<evidence type="ECO:0000256" key="3">
    <source>
        <dbReference type="ARBA" id="ARBA00004664"/>
    </source>
</evidence>
<evidence type="ECO:0000256" key="9">
    <source>
        <dbReference type="ARBA" id="ARBA00022793"/>
    </source>
</evidence>
<keyword evidence="14" id="KW-0511">Multifunctional enzyme</keyword>
<evidence type="ECO:0000256" key="12">
    <source>
        <dbReference type="ARBA" id="ARBA00023235"/>
    </source>
</evidence>
<dbReference type="CDD" id="cd00405">
    <property type="entry name" value="PRAI"/>
    <property type="match status" value="1"/>
</dbReference>
<dbReference type="SUPFAM" id="SSF51366">
    <property type="entry name" value="Ribulose-phoshate binding barrel"/>
    <property type="match status" value="2"/>
</dbReference>
<keyword evidence="13 16" id="KW-0456">Lyase</keyword>
<evidence type="ECO:0000259" key="18">
    <source>
        <dbReference type="Pfam" id="PF00218"/>
    </source>
</evidence>
<protein>
    <recommendedName>
        <fullName evidence="16 17">Multifunctional fusion protein</fullName>
    </recommendedName>
    <domain>
        <recommendedName>
            <fullName evidence="16">Indole-3-glycerol phosphate synthase</fullName>
            <shortName evidence="16">IGPS</shortName>
            <ecNumber evidence="16">4.1.1.48</ecNumber>
        </recommendedName>
    </domain>
    <domain>
        <recommendedName>
            <fullName evidence="17">N-(5'-phosphoribosyl)anthranilate isomerase</fullName>
            <shortName evidence="17">PRAI</shortName>
            <ecNumber evidence="17">5.3.1.24</ecNumber>
        </recommendedName>
    </domain>
</protein>
<evidence type="ECO:0000256" key="5">
    <source>
        <dbReference type="ARBA" id="ARBA00007902"/>
    </source>
</evidence>
<evidence type="ECO:0000256" key="17">
    <source>
        <dbReference type="HAMAP-Rule" id="MF_00135"/>
    </source>
</evidence>
<keyword evidence="10 16" id="KW-0822">Tryptophan biosynthesis</keyword>
<name>A0A378NVG3_9FIRM</name>
<proteinExistence type="inferred from homology"/>
<evidence type="ECO:0000256" key="7">
    <source>
        <dbReference type="ARBA" id="ARBA00009847"/>
    </source>
</evidence>
<evidence type="ECO:0000256" key="8">
    <source>
        <dbReference type="ARBA" id="ARBA00022605"/>
    </source>
</evidence>
<feature type="domain" description="Indole-3-glycerol phosphate synthase" evidence="18">
    <location>
        <begin position="3"/>
        <end position="256"/>
    </location>
</feature>
<dbReference type="PROSITE" id="PS00614">
    <property type="entry name" value="IGPS"/>
    <property type="match status" value="1"/>
</dbReference>
<dbReference type="GO" id="GO:0004640">
    <property type="term" value="F:phosphoribosylanthranilate isomerase activity"/>
    <property type="evidence" value="ECO:0007669"/>
    <property type="project" value="UniProtKB-UniRule"/>
</dbReference>
<dbReference type="InterPro" id="IPR013798">
    <property type="entry name" value="Indole-3-glycerol_P_synth_dom"/>
</dbReference>
<comment type="catalytic activity">
    <reaction evidence="1 17">
        <text>N-(5-phospho-beta-D-ribosyl)anthranilate = 1-(2-carboxyphenylamino)-1-deoxy-D-ribulose 5-phosphate</text>
        <dbReference type="Rhea" id="RHEA:21540"/>
        <dbReference type="ChEBI" id="CHEBI:18277"/>
        <dbReference type="ChEBI" id="CHEBI:58613"/>
        <dbReference type="EC" id="5.3.1.24"/>
    </reaction>
</comment>
<comment type="catalytic activity">
    <reaction evidence="2 16">
        <text>1-(2-carboxyphenylamino)-1-deoxy-D-ribulose 5-phosphate + H(+) = (1S,2R)-1-C-(indol-3-yl)glycerol 3-phosphate + CO2 + H2O</text>
        <dbReference type="Rhea" id="RHEA:23476"/>
        <dbReference type="ChEBI" id="CHEBI:15377"/>
        <dbReference type="ChEBI" id="CHEBI:15378"/>
        <dbReference type="ChEBI" id="CHEBI:16526"/>
        <dbReference type="ChEBI" id="CHEBI:58613"/>
        <dbReference type="ChEBI" id="CHEBI:58866"/>
        <dbReference type="EC" id="4.1.1.48"/>
    </reaction>
</comment>
<dbReference type="GO" id="GO:0000162">
    <property type="term" value="P:L-tryptophan biosynthetic process"/>
    <property type="evidence" value="ECO:0007669"/>
    <property type="project" value="UniProtKB-UniRule"/>
</dbReference>
<dbReference type="EMBL" id="UGPP01000001">
    <property type="protein sequence ID" value="STY72362.1"/>
    <property type="molecule type" value="Genomic_DNA"/>
</dbReference>
<dbReference type="PANTHER" id="PTHR22854:SF2">
    <property type="entry name" value="INDOLE-3-GLYCEROL-PHOSPHATE SYNTHASE"/>
    <property type="match status" value="1"/>
</dbReference>
<evidence type="ECO:0000256" key="1">
    <source>
        <dbReference type="ARBA" id="ARBA00001164"/>
    </source>
</evidence>
<dbReference type="InterPro" id="IPR011060">
    <property type="entry name" value="RibuloseP-bd_barrel"/>
</dbReference>
<dbReference type="InterPro" id="IPR001240">
    <property type="entry name" value="PRAI_dom"/>
</dbReference>
<dbReference type="NCBIfam" id="NF001377">
    <property type="entry name" value="PRK00278.2-4"/>
    <property type="match status" value="1"/>
</dbReference>
<accession>A0A378NVG3</accession>
<evidence type="ECO:0000256" key="16">
    <source>
        <dbReference type="HAMAP-Rule" id="MF_00134"/>
    </source>
</evidence>
<evidence type="ECO:0000256" key="15">
    <source>
        <dbReference type="ARBA" id="ARBA00025592"/>
    </source>
</evidence>
<dbReference type="InterPro" id="IPR001468">
    <property type="entry name" value="Indole-3-GlycerolPSynthase_CS"/>
</dbReference>
<dbReference type="Pfam" id="PF00218">
    <property type="entry name" value="IGPS"/>
    <property type="match status" value="1"/>
</dbReference>
<feature type="domain" description="N-(5'phosphoribosyl) anthranilate isomerase (PRAI)" evidence="19">
    <location>
        <begin position="266"/>
        <end position="457"/>
    </location>
</feature>
<organism evidence="20 21">
    <name type="scientific">Megamonas hypermegale</name>
    <dbReference type="NCBI Taxonomy" id="158847"/>
    <lineage>
        <taxon>Bacteria</taxon>
        <taxon>Bacillati</taxon>
        <taxon>Bacillota</taxon>
        <taxon>Negativicutes</taxon>
        <taxon>Selenomonadales</taxon>
        <taxon>Selenomonadaceae</taxon>
        <taxon>Megamonas</taxon>
    </lineage>
</organism>
<comment type="similarity">
    <text evidence="6 16">Belongs to the TrpC family.</text>
</comment>
<dbReference type="GO" id="GO:0004425">
    <property type="term" value="F:indole-3-glycerol-phosphate synthase activity"/>
    <property type="evidence" value="ECO:0007669"/>
    <property type="project" value="UniProtKB-UniRule"/>
</dbReference>